<gene>
    <name evidence="1" type="ORF">theurythT_04280</name>
</gene>
<proteinExistence type="predicted"/>
<dbReference type="Pfam" id="PF20090">
    <property type="entry name" value="DUF6482"/>
    <property type="match status" value="1"/>
</dbReference>
<organism evidence="1 2">
    <name type="scientific">Thalassotalea eurytherma</name>
    <dbReference type="NCBI Taxonomy" id="1144278"/>
    <lineage>
        <taxon>Bacteria</taxon>
        <taxon>Pseudomonadati</taxon>
        <taxon>Pseudomonadota</taxon>
        <taxon>Gammaproteobacteria</taxon>
        <taxon>Alteromonadales</taxon>
        <taxon>Colwelliaceae</taxon>
        <taxon>Thalassotalea</taxon>
    </lineage>
</organism>
<accession>A0ABQ6H3G7</accession>
<dbReference type="EMBL" id="BSSU01000002">
    <property type="protein sequence ID" value="GLX80976.1"/>
    <property type="molecule type" value="Genomic_DNA"/>
</dbReference>
<evidence type="ECO:0000313" key="2">
    <source>
        <dbReference type="Proteomes" id="UP001157133"/>
    </source>
</evidence>
<dbReference type="Proteomes" id="UP001157133">
    <property type="component" value="Unassembled WGS sequence"/>
</dbReference>
<sequence length="85" mass="9088">MLTGATILGIADATHYLVGETDQTGSFSKLPQLERVAVCDSLSEAKALLRSHHYDQASLKLQSAYDEMCGTGDSLGGMIEQSIKL</sequence>
<evidence type="ECO:0000313" key="1">
    <source>
        <dbReference type="EMBL" id="GLX80976.1"/>
    </source>
</evidence>
<dbReference type="InterPro" id="IPR045508">
    <property type="entry name" value="DUF6482"/>
</dbReference>
<protein>
    <submittedName>
        <fullName evidence="1">Uncharacterized protein</fullName>
    </submittedName>
</protein>
<name>A0ABQ6H3G7_9GAMM</name>
<comment type="caution">
    <text evidence="1">The sequence shown here is derived from an EMBL/GenBank/DDBJ whole genome shotgun (WGS) entry which is preliminary data.</text>
</comment>
<dbReference type="RefSeq" id="WP_284206301.1">
    <property type="nucleotide sequence ID" value="NZ_BSSU01000002.1"/>
</dbReference>
<keyword evidence="2" id="KW-1185">Reference proteome</keyword>
<reference evidence="1 2" key="1">
    <citation type="submission" date="2023-03" db="EMBL/GenBank/DDBJ databases">
        <title>Draft genome sequence of Thalassotalea eurytherma JCM 18482T.</title>
        <authorList>
            <person name="Sawabe T."/>
        </authorList>
    </citation>
    <scope>NUCLEOTIDE SEQUENCE [LARGE SCALE GENOMIC DNA]</scope>
    <source>
        <strain evidence="1 2">JCM 18482</strain>
    </source>
</reference>